<dbReference type="PANTHER" id="PTHR39430:SF1">
    <property type="entry name" value="PROTEASE"/>
    <property type="match status" value="1"/>
</dbReference>
<keyword evidence="3" id="KW-0378">Hydrolase</keyword>
<feature type="domain" description="CAAX prenyl protease 2/Lysostaphin resistance protein A-like" evidence="2">
    <location>
        <begin position="194"/>
        <end position="284"/>
    </location>
</feature>
<reference evidence="3" key="1">
    <citation type="journal article" date="2019" name="PLoS Negl. Trop. Dis.">
        <title>Revisiting the worldwide diversity of Leptospira species in the environment.</title>
        <authorList>
            <person name="Vincent A.T."/>
            <person name="Schiettekatte O."/>
            <person name="Bourhy P."/>
            <person name="Veyrier F.J."/>
            <person name="Picardeau M."/>
        </authorList>
    </citation>
    <scope>NUCLEOTIDE SEQUENCE [LARGE SCALE GENOMIC DNA]</scope>
    <source>
        <strain evidence="3">201702476</strain>
    </source>
</reference>
<proteinExistence type="predicted"/>
<comment type="caution">
    <text evidence="3">The sequence shown here is derived from an EMBL/GenBank/DDBJ whole genome shotgun (WGS) entry which is preliminary data.</text>
</comment>
<dbReference type="OrthoDB" id="4177129at2"/>
<feature type="transmembrane region" description="Helical" evidence="1">
    <location>
        <begin position="192"/>
        <end position="213"/>
    </location>
</feature>
<feature type="transmembrane region" description="Helical" evidence="1">
    <location>
        <begin position="225"/>
        <end position="243"/>
    </location>
</feature>
<dbReference type="EMBL" id="RQGD01000022">
    <property type="protein sequence ID" value="TGL60375.1"/>
    <property type="molecule type" value="Genomic_DNA"/>
</dbReference>
<dbReference type="GO" id="GO:0004175">
    <property type="term" value="F:endopeptidase activity"/>
    <property type="evidence" value="ECO:0007669"/>
    <property type="project" value="UniProtKB-ARBA"/>
</dbReference>
<evidence type="ECO:0000313" key="4">
    <source>
        <dbReference type="Proteomes" id="UP000297693"/>
    </source>
</evidence>
<dbReference type="RefSeq" id="WP_135623298.1">
    <property type="nucleotide sequence ID" value="NZ_RQGD01000022.1"/>
</dbReference>
<evidence type="ECO:0000313" key="3">
    <source>
        <dbReference type="EMBL" id="TGL60375.1"/>
    </source>
</evidence>
<organism evidence="3 4">
    <name type="scientific">Leptospira ognonensis</name>
    <dbReference type="NCBI Taxonomy" id="2484945"/>
    <lineage>
        <taxon>Bacteria</taxon>
        <taxon>Pseudomonadati</taxon>
        <taxon>Spirochaetota</taxon>
        <taxon>Spirochaetia</taxon>
        <taxon>Leptospirales</taxon>
        <taxon>Leptospiraceae</taxon>
        <taxon>Leptospira</taxon>
    </lineage>
</organism>
<evidence type="ECO:0000256" key="1">
    <source>
        <dbReference type="SAM" id="Phobius"/>
    </source>
</evidence>
<evidence type="ECO:0000259" key="2">
    <source>
        <dbReference type="Pfam" id="PF02517"/>
    </source>
</evidence>
<dbReference type="PANTHER" id="PTHR39430">
    <property type="entry name" value="MEMBRANE-ASSOCIATED PROTEASE-RELATED"/>
    <property type="match status" value="1"/>
</dbReference>
<accession>A0A4V3JRH8</accession>
<feature type="transmembrane region" description="Helical" evidence="1">
    <location>
        <begin position="146"/>
        <end position="172"/>
    </location>
</feature>
<keyword evidence="1" id="KW-0472">Membrane</keyword>
<keyword evidence="4" id="KW-1185">Reference proteome</keyword>
<feature type="transmembrane region" description="Helical" evidence="1">
    <location>
        <begin position="12"/>
        <end position="33"/>
    </location>
</feature>
<protein>
    <submittedName>
        <fullName evidence="3">CPBP family intramembrane metalloprotease</fullName>
    </submittedName>
</protein>
<dbReference type="AlphaFoldDB" id="A0A4V3JRH8"/>
<gene>
    <name evidence="3" type="ORF">EHQ58_07730</name>
</gene>
<keyword evidence="1" id="KW-0812">Transmembrane</keyword>
<keyword evidence="1" id="KW-1133">Transmembrane helix</keyword>
<dbReference type="GO" id="GO:0080120">
    <property type="term" value="P:CAAX-box protein maturation"/>
    <property type="evidence" value="ECO:0007669"/>
    <property type="project" value="UniProtKB-ARBA"/>
</dbReference>
<dbReference type="GO" id="GO:0006508">
    <property type="term" value="P:proteolysis"/>
    <property type="evidence" value="ECO:0007669"/>
    <property type="project" value="UniProtKB-KW"/>
</dbReference>
<dbReference type="GO" id="GO:0008237">
    <property type="term" value="F:metallopeptidase activity"/>
    <property type="evidence" value="ECO:0007669"/>
    <property type="project" value="UniProtKB-KW"/>
</dbReference>
<feature type="transmembrane region" description="Helical" evidence="1">
    <location>
        <begin position="105"/>
        <end position="126"/>
    </location>
</feature>
<dbReference type="InterPro" id="IPR003675">
    <property type="entry name" value="Rce1/LyrA-like_dom"/>
</dbReference>
<name>A0A4V3JRH8_9LEPT</name>
<dbReference type="Proteomes" id="UP000297693">
    <property type="component" value="Unassembled WGS sequence"/>
</dbReference>
<keyword evidence="3" id="KW-0645">Protease</keyword>
<feature type="transmembrane region" description="Helical" evidence="1">
    <location>
        <begin position="249"/>
        <end position="267"/>
    </location>
</feature>
<sequence>MPSRFFEIFKLTTFSLGIILIANLVFSVLYHQFVYTVVLNDRLPPELTEGLSEDASNPSVSFTESYNKVRSAIELLEKDLQAELKENSEKVFENFYDIMLKDKPYLLFFQSLIWFVSFIGLGYLILKKLLKLNLTDMSDELSIPILLNGIMNGFTIFFIVILFGVILKLLNIDANPGLFPAKLFKELQGNGVLLAWSIYSVGIITGIIEELFFRGFLLKIFIDKDLANEGLMIISIIFGYLHFGIGTTIAVPFMISIVGMFFGYLYIKNKNIWVSIACHATYNSLGLLVAYAGGESL</sequence>
<dbReference type="Pfam" id="PF02517">
    <property type="entry name" value="Rce1-like"/>
    <property type="match status" value="1"/>
</dbReference>
<keyword evidence="3" id="KW-0482">Metalloprotease</keyword>